<dbReference type="EMBL" id="QNRI01000005">
    <property type="protein sequence ID" value="RBO98240.1"/>
    <property type="molecule type" value="Genomic_DNA"/>
</dbReference>
<keyword evidence="1" id="KW-0175">Coiled coil</keyword>
<gene>
    <name evidence="2" type="ORF">DES48_10590</name>
</gene>
<evidence type="ECO:0000313" key="3">
    <source>
        <dbReference type="Proteomes" id="UP000252254"/>
    </source>
</evidence>
<name>A0A366E778_9BACI</name>
<dbReference type="AlphaFoldDB" id="A0A366E778"/>
<dbReference type="STRING" id="200904.GCA_900168775_01213"/>
<protein>
    <submittedName>
        <fullName evidence="2">Uncharacterized protein</fullName>
    </submittedName>
</protein>
<sequence length="308" mass="35635">MVTHEQLVMEKEKVRELEKYKKALNKVEAEYDQLVLQENRYRKKLEEEKVDVEKLEGVSLTSLFVTLVGKKDDRLLKEKEEVLAAQLRFEEAKAAKQEVYQELMTLKKQISDIADAPSRYQKMLNEKQEVLIHKQETPQLLQLNETIADLQADQKEIEEAYEAGLNAKLALKRALNYLEKAGNWGTVDLFGGGLISTSIKHGHMDDARNEVRYAQQLLRKFARELDDIGTKFSADVSISGGLTFMDYFFDGVIADWMVQDKIHRSQEQVNQMYQQTSHTLAKLDELRKDTKATLVKSKQHWEQVILSK</sequence>
<dbReference type="OrthoDB" id="3540923at2"/>
<comment type="caution">
    <text evidence="2">The sequence shown here is derived from an EMBL/GenBank/DDBJ whole genome shotgun (WGS) entry which is preliminary data.</text>
</comment>
<keyword evidence="3" id="KW-1185">Reference proteome</keyword>
<evidence type="ECO:0000313" key="2">
    <source>
        <dbReference type="EMBL" id="RBO98240.1"/>
    </source>
</evidence>
<reference evidence="2 3" key="1">
    <citation type="submission" date="2018-06" db="EMBL/GenBank/DDBJ databases">
        <title>Genomic Encyclopedia of Type Strains, Phase IV (KMG-IV): sequencing the most valuable type-strain genomes for metagenomic binning, comparative biology and taxonomic classification.</title>
        <authorList>
            <person name="Goeker M."/>
        </authorList>
    </citation>
    <scope>NUCLEOTIDE SEQUENCE [LARGE SCALE GENOMIC DNA]</scope>
    <source>
        <strain evidence="2 3">DSM 15140</strain>
    </source>
</reference>
<organism evidence="2 3">
    <name type="scientific">Paraliobacillus ryukyuensis</name>
    <dbReference type="NCBI Taxonomy" id="200904"/>
    <lineage>
        <taxon>Bacteria</taxon>
        <taxon>Bacillati</taxon>
        <taxon>Bacillota</taxon>
        <taxon>Bacilli</taxon>
        <taxon>Bacillales</taxon>
        <taxon>Bacillaceae</taxon>
        <taxon>Paraliobacillus</taxon>
    </lineage>
</organism>
<accession>A0A366E778</accession>
<feature type="coiled-coil region" evidence="1">
    <location>
        <begin position="10"/>
        <end position="58"/>
    </location>
</feature>
<evidence type="ECO:0000256" key="1">
    <source>
        <dbReference type="SAM" id="Coils"/>
    </source>
</evidence>
<proteinExistence type="predicted"/>
<dbReference type="RefSeq" id="WP_113868645.1">
    <property type="nucleotide sequence ID" value="NZ_BAABQN010000005.1"/>
</dbReference>
<dbReference type="Proteomes" id="UP000252254">
    <property type="component" value="Unassembled WGS sequence"/>
</dbReference>